<dbReference type="RefSeq" id="WP_215122994.1">
    <property type="nucleotide sequence ID" value="NZ_CP075896.1"/>
</dbReference>
<dbReference type="CDD" id="cd06267">
    <property type="entry name" value="PBP1_LacI_sugar_binding-like"/>
    <property type="match status" value="1"/>
</dbReference>
<dbReference type="Pfam" id="PF08220">
    <property type="entry name" value="HTH_DeoR"/>
    <property type="match status" value="1"/>
</dbReference>
<dbReference type="InterPro" id="IPR028082">
    <property type="entry name" value="Peripla_BP_I"/>
</dbReference>
<dbReference type="PROSITE" id="PS51000">
    <property type="entry name" value="HTH_DEOR_2"/>
    <property type="match status" value="1"/>
</dbReference>
<name>A0ABX8G108_9ACTN</name>
<dbReference type="SUPFAM" id="SSF46785">
    <property type="entry name" value="Winged helix' DNA-binding domain"/>
    <property type="match status" value="1"/>
</dbReference>
<dbReference type="InterPro" id="IPR036388">
    <property type="entry name" value="WH-like_DNA-bd_sf"/>
</dbReference>
<evidence type="ECO:0000313" key="6">
    <source>
        <dbReference type="Proteomes" id="UP000679629"/>
    </source>
</evidence>
<keyword evidence="2" id="KW-0238">DNA-binding</keyword>
<dbReference type="PANTHER" id="PTHR30146:SF155">
    <property type="entry name" value="ALANINE RACEMASE"/>
    <property type="match status" value="1"/>
</dbReference>
<evidence type="ECO:0000256" key="3">
    <source>
        <dbReference type="ARBA" id="ARBA00023163"/>
    </source>
</evidence>
<keyword evidence="3" id="KW-0804">Transcription</keyword>
<dbReference type="Pfam" id="PF13377">
    <property type="entry name" value="Peripla_BP_3"/>
    <property type="match status" value="1"/>
</dbReference>
<dbReference type="PRINTS" id="PR00037">
    <property type="entry name" value="HTHLACR"/>
</dbReference>
<dbReference type="EMBL" id="CP075896">
    <property type="protein sequence ID" value="QWB27205.1"/>
    <property type="molecule type" value="Genomic_DNA"/>
</dbReference>
<dbReference type="Gene3D" id="1.10.10.10">
    <property type="entry name" value="Winged helix-like DNA-binding domain superfamily/Winged helix DNA-binding domain"/>
    <property type="match status" value="1"/>
</dbReference>
<evidence type="ECO:0000256" key="2">
    <source>
        <dbReference type="ARBA" id="ARBA00023125"/>
    </source>
</evidence>
<organism evidence="5 6">
    <name type="scientific">Streptomyces koelreuteriae</name>
    <dbReference type="NCBI Taxonomy" id="2838015"/>
    <lineage>
        <taxon>Bacteria</taxon>
        <taxon>Bacillati</taxon>
        <taxon>Actinomycetota</taxon>
        <taxon>Actinomycetes</taxon>
        <taxon>Kitasatosporales</taxon>
        <taxon>Streptomycetaceae</taxon>
        <taxon>Streptomyces</taxon>
    </lineage>
</organism>
<dbReference type="InterPro" id="IPR001034">
    <property type="entry name" value="DeoR_HTH"/>
</dbReference>
<dbReference type="SUPFAM" id="SSF53822">
    <property type="entry name" value="Periplasmic binding protein-like I"/>
    <property type="match status" value="1"/>
</dbReference>
<proteinExistence type="predicted"/>
<keyword evidence="6" id="KW-1185">Reference proteome</keyword>
<evidence type="ECO:0000259" key="4">
    <source>
        <dbReference type="PROSITE" id="PS51000"/>
    </source>
</evidence>
<dbReference type="PANTHER" id="PTHR30146">
    <property type="entry name" value="LACI-RELATED TRANSCRIPTIONAL REPRESSOR"/>
    <property type="match status" value="1"/>
</dbReference>
<dbReference type="InterPro" id="IPR046335">
    <property type="entry name" value="LacI/GalR-like_sensor"/>
</dbReference>
<dbReference type="SMART" id="SM00420">
    <property type="entry name" value="HTH_DEOR"/>
    <property type="match status" value="1"/>
</dbReference>
<accession>A0ABX8G108</accession>
<protein>
    <submittedName>
        <fullName evidence="5">Substrate-binding domain-containing protein</fullName>
    </submittedName>
</protein>
<dbReference type="Gene3D" id="3.40.50.2300">
    <property type="match status" value="2"/>
</dbReference>
<gene>
    <name evidence="5" type="ORF">KJK29_33980</name>
</gene>
<reference evidence="6" key="1">
    <citation type="submission" date="2021-05" db="EMBL/GenBank/DDBJ databases">
        <title>Direct Submission.</title>
        <authorList>
            <person name="Li K."/>
            <person name="Gao J."/>
        </authorList>
    </citation>
    <scope>NUCLEOTIDE SEQUENCE [LARGE SCALE GENOMIC DNA]</scope>
    <source>
        <strain evidence="6">MG62</strain>
    </source>
</reference>
<feature type="domain" description="HTH deoR-type" evidence="4">
    <location>
        <begin position="5"/>
        <end position="60"/>
    </location>
</feature>
<dbReference type="InterPro" id="IPR036390">
    <property type="entry name" value="WH_DNA-bd_sf"/>
</dbReference>
<sequence>MSAAADRRREGILAALQSLETIRVTDLAQHLNMPAVTLRRDVAALAEAGLVSRSHGSVSLPAREAGGPALGLLVPTVGQYFGEVIAGARAAAGAAGAHLTLGISSYQAEADRAQVEQLLATGVAGLLLVPNWTPSRSADDLRWIGELPVPAVLVERRAPHGTPLAELDSVGSDHHHGVFIALRHLAALGHARVALAARKDTWTALQVRGAYAEGCVLLGLPAEPVIDIDEPAAHAEDIARQIVEAVESGVRGVLVHNDQDALQLSPMLRDKGLRIPEDIALVSYDDVVAALGAPPLTAVSPPRHAVGAAAVELILRRLKSDPALPVHHLDLLPELKVRASCGGTPSA</sequence>
<evidence type="ECO:0000256" key="1">
    <source>
        <dbReference type="ARBA" id="ARBA00023015"/>
    </source>
</evidence>
<evidence type="ECO:0000313" key="5">
    <source>
        <dbReference type="EMBL" id="QWB27205.1"/>
    </source>
</evidence>
<keyword evidence="1" id="KW-0805">Transcription regulation</keyword>
<dbReference type="Proteomes" id="UP000679629">
    <property type="component" value="Chromosome"/>
</dbReference>